<dbReference type="PANTHER" id="PTHR30532">
    <property type="entry name" value="IRON III DICITRATE-BINDING PERIPLASMIC PROTEIN"/>
    <property type="match status" value="1"/>
</dbReference>
<dbReference type="InterPro" id="IPR051313">
    <property type="entry name" value="Bact_iron-sidero_bind"/>
</dbReference>
<dbReference type="OrthoDB" id="8370650at2"/>
<name>A0A3M0MKX9_9RHOB</name>
<evidence type="ECO:0000313" key="10">
    <source>
        <dbReference type="Proteomes" id="UP000273516"/>
    </source>
</evidence>
<dbReference type="InterPro" id="IPR002491">
    <property type="entry name" value="ABC_transptr_periplasmic_BD"/>
</dbReference>
<dbReference type="CDD" id="cd01146">
    <property type="entry name" value="FhuD"/>
    <property type="match status" value="1"/>
</dbReference>
<organism evidence="9 10">
    <name type="scientific">Paracoccus alkanivorans</name>
    <dbReference type="NCBI Taxonomy" id="2116655"/>
    <lineage>
        <taxon>Bacteria</taxon>
        <taxon>Pseudomonadati</taxon>
        <taxon>Pseudomonadota</taxon>
        <taxon>Alphaproteobacteria</taxon>
        <taxon>Rhodobacterales</taxon>
        <taxon>Paracoccaceae</taxon>
        <taxon>Paracoccus</taxon>
    </lineage>
</organism>
<evidence type="ECO:0000259" key="8">
    <source>
        <dbReference type="PROSITE" id="PS50983"/>
    </source>
</evidence>
<evidence type="ECO:0000256" key="5">
    <source>
        <dbReference type="ARBA" id="ARBA00022729"/>
    </source>
</evidence>
<dbReference type="Pfam" id="PF01497">
    <property type="entry name" value="Peripla_BP_2"/>
    <property type="match status" value="1"/>
</dbReference>
<keyword evidence="6" id="KW-0175">Coiled coil</keyword>
<feature type="signal peptide" evidence="7">
    <location>
        <begin position="1"/>
        <end position="24"/>
    </location>
</feature>
<proteinExistence type="inferred from homology"/>
<feature type="domain" description="Fe/B12 periplasmic-binding" evidence="8">
    <location>
        <begin position="42"/>
        <end position="303"/>
    </location>
</feature>
<accession>A0A3M0MKX9</accession>
<dbReference type="PROSITE" id="PS50983">
    <property type="entry name" value="FE_B12_PBP"/>
    <property type="match status" value="1"/>
</dbReference>
<comment type="similarity">
    <text evidence="2">Belongs to the bacterial solute-binding protein 8 family.</text>
</comment>
<evidence type="ECO:0000256" key="4">
    <source>
        <dbReference type="ARBA" id="ARBA00022496"/>
    </source>
</evidence>
<reference evidence="9 10" key="1">
    <citation type="submission" date="2018-07" db="EMBL/GenBank/DDBJ databases">
        <authorList>
            <person name="Zhang Y."/>
            <person name="Wang L."/>
            <person name="Ma S."/>
        </authorList>
    </citation>
    <scope>NUCLEOTIDE SEQUENCE [LARGE SCALE GENOMIC DNA]</scope>
    <source>
        <strain evidence="9 10">4-2</strain>
    </source>
</reference>
<dbReference type="Gene3D" id="3.40.50.1980">
    <property type="entry name" value="Nitrogenase molybdenum iron protein domain"/>
    <property type="match status" value="2"/>
</dbReference>
<comment type="subcellular location">
    <subcellularLocation>
        <location evidence="1">Cell envelope</location>
    </subcellularLocation>
</comment>
<evidence type="ECO:0000256" key="1">
    <source>
        <dbReference type="ARBA" id="ARBA00004196"/>
    </source>
</evidence>
<evidence type="ECO:0000256" key="3">
    <source>
        <dbReference type="ARBA" id="ARBA00022448"/>
    </source>
</evidence>
<dbReference type="GO" id="GO:1901678">
    <property type="term" value="P:iron coordination entity transport"/>
    <property type="evidence" value="ECO:0007669"/>
    <property type="project" value="UniProtKB-ARBA"/>
</dbReference>
<keyword evidence="4" id="KW-0410">Iron transport</keyword>
<sequence>MKPVKWLCCAIALSILPIGNMAMAREVTHSLGTVEVPDDPRRVVVLTNEGTEALLALGVTPIGAANSWNGDPWWDHIEDRMTDVTPLGNESAVNLEMVAALQPDLILATRLRHEAIYPQLSAIAPTVVSERLRGDWKENFRLYAEALGKTEKAQREISDYDAEVADLRQLLGDHLQEKVSVIRFMPGHIRIYQLDSFSGVVLKQLGFQRPENQNVEEFSIQVGTESIPDMDGDRIFHFTWDTGNGDGPDMARDIMSNPLWQSLSAVSSGRVHAVSDAIWNTAGGILAARLMLADIARIYGVDQ</sequence>
<evidence type="ECO:0000256" key="6">
    <source>
        <dbReference type="SAM" id="Coils"/>
    </source>
</evidence>
<keyword evidence="3" id="KW-0813">Transport</keyword>
<keyword evidence="5 7" id="KW-0732">Signal</keyword>
<feature type="coiled-coil region" evidence="6">
    <location>
        <begin position="143"/>
        <end position="170"/>
    </location>
</feature>
<keyword evidence="4" id="KW-0408">Iron</keyword>
<evidence type="ECO:0000256" key="7">
    <source>
        <dbReference type="SAM" id="SignalP"/>
    </source>
</evidence>
<keyword evidence="10" id="KW-1185">Reference proteome</keyword>
<dbReference type="EMBL" id="QOKZ01000001">
    <property type="protein sequence ID" value="RMC38085.1"/>
    <property type="molecule type" value="Genomic_DNA"/>
</dbReference>
<evidence type="ECO:0000313" key="9">
    <source>
        <dbReference type="EMBL" id="RMC38085.1"/>
    </source>
</evidence>
<keyword evidence="4" id="KW-0406">Ion transport</keyword>
<gene>
    <name evidence="9" type="ORF">C9E81_04230</name>
</gene>
<dbReference type="Proteomes" id="UP000273516">
    <property type="component" value="Unassembled WGS sequence"/>
</dbReference>
<feature type="chain" id="PRO_5018003937" evidence="7">
    <location>
        <begin position="25"/>
        <end position="303"/>
    </location>
</feature>
<comment type="caution">
    <text evidence="9">The sequence shown here is derived from an EMBL/GenBank/DDBJ whole genome shotgun (WGS) entry which is preliminary data.</text>
</comment>
<protein>
    <submittedName>
        <fullName evidence="9">Iron-siderophore ABC transporter substrate-binding protein</fullName>
    </submittedName>
</protein>
<dbReference type="PANTHER" id="PTHR30532:SF21">
    <property type="entry name" value="SIDEROPHORE-BINDING LIPOPROTEIN YFIY-RELATED"/>
    <property type="match status" value="1"/>
</dbReference>
<evidence type="ECO:0000256" key="2">
    <source>
        <dbReference type="ARBA" id="ARBA00008814"/>
    </source>
</evidence>
<dbReference type="AlphaFoldDB" id="A0A3M0MKX9"/>
<dbReference type="SUPFAM" id="SSF53807">
    <property type="entry name" value="Helical backbone' metal receptor"/>
    <property type="match status" value="1"/>
</dbReference>
<dbReference type="GO" id="GO:0030288">
    <property type="term" value="C:outer membrane-bounded periplasmic space"/>
    <property type="evidence" value="ECO:0007669"/>
    <property type="project" value="TreeGrafter"/>
</dbReference>